<dbReference type="PANTHER" id="PTHR33064:SF37">
    <property type="entry name" value="RIBONUCLEASE H"/>
    <property type="match status" value="1"/>
</dbReference>
<dbReference type="Gene3D" id="3.30.70.270">
    <property type="match status" value="2"/>
</dbReference>
<comment type="caution">
    <text evidence="1">The sequence shown here is derived from an EMBL/GenBank/DDBJ whole genome shotgun (WGS) entry which is preliminary data.</text>
</comment>
<gene>
    <name evidence="1" type="ORF">MEDL_11850</name>
</gene>
<dbReference type="InterPro" id="IPR051320">
    <property type="entry name" value="Viral_Replic_Matur_Polypro"/>
</dbReference>
<dbReference type="OrthoDB" id="6141573at2759"/>
<dbReference type="PANTHER" id="PTHR33064">
    <property type="entry name" value="POL PROTEIN"/>
    <property type="match status" value="1"/>
</dbReference>
<sequence length="516" mass="57352">MSEYIPLIADMSEYLPLIADMSEYIPLIVDTSEYIPFIADMSEHIPLIADTSEYIPFIADMSEYIPLIADITQAFLIRAPSASSVVWPGCYGEYDIPSEIESDCILAIEPHTDASRTKDWPSPQIAQSVAGKIRIVNNTSVPQFIQRNEHFCRVRLTTTIDNAPEAPDNIRDIKTTNYIDSTHTSQFFKQVSVDPDNLLSPDLQTQFNELLRKFSEVFSPNFEGYNGEIGPFEASVNMGPVQPPQRKGRMPQYSKNNLVELQNKFDELECKGVFRKPEDVGISVEYINPSFLVKKASGGFRLVTAFADVGRYSCVAKLADDLFCGGNTPEELLYNWECVLQSLQKSGICLSPSKTVICPKSITILGWIWSQGSISASTHRVATLASCPVPDTVRGLRSFIGAYKMLSRVIPNCSNLIAPLEEKISGMKSADKIIWSDMLREHFEFAQKSLSSRKAITLPKCSDQLWIVTDGSVTKRGIGATLYINRPLCIPKSTCPITHKEIGGTVNFVALNKTGQ</sequence>
<keyword evidence="2" id="KW-1185">Reference proteome</keyword>
<evidence type="ECO:0000313" key="1">
    <source>
        <dbReference type="EMBL" id="CAG2197011.1"/>
    </source>
</evidence>
<dbReference type="SUPFAM" id="SSF56672">
    <property type="entry name" value="DNA/RNA polymerases"/>
    <property type="match status" value="1"/>
</dbReference>
<accession>A0A8S3QPR9</accession>
<dbReference type="InterPro" id="IPR043502">
    <property type="entry name" value="DNA/RNA_pol_sf"/>
</dbReference>
<dbReference type="Proteomes" id="UP000683360">
    <property type="component" value="Unassembled WGS sequence"/>
</dbReference>
<dbReference type="AlphaFoldDB" id="A0A8S3QPR9"/>
<dbReference type="InterPro" id="IPR043128">
    <property type="entry name" value="Rev_trsase/Diguanyl_cyclase"/>
</dbReference>
<proteinExistence type="predicted"/>
<protein>
    <recommendedName>
        <fullName evidence="3">Reverse transcriptase/retrotransposon-derived protein RNase H-like domain-containing protein</fullName>
    </recommendedName>
</protein>
<evidence type="ECO:0000313" key="2">
    <source>
        <dbReference type="Proteomes" id="UP000683360"/>
    </source>
</evidence>
<dbReference type="EMBL" id="CAJPWZ010000601">
    <property type="protein sequence ID" value="CAG2197011.1"/>
    <property type="molecule type" value="Genomic_DNA"/>
</dbReference>
<evidence type="ECO:0008006" key="3">
    <source>
        <dbReference type="Google" id="ProtNLM"/>
    </source>
</evidence>
<organism evidence="1 2">
    <name type="scientific">Mytilus edulis</name>
    <name type="common">Blue mussel</name>
    <dbReference type="NCBI Taxonomy" id="6550"/>
    <lineage>
        <taxon>Eukaryota</taxon>
        <taxon>Metazoa</taxon>
        <taxon>Spiralia</taxon>
        <taxon>Lophotrochozoa</taxon>
        <taxon>Mollusca</taxon>
        <taxon>Bivalvia</taxon>
        <taxon>Autobranchia</taxon>
        <taxon>Pteriomorphia</taxon>
        <taxon>Mytilida</taxon>
        <taxon>Mytiloidea</taxon>
        <taxon>Mytilidae</taxon>
        <taxon>Mytilinae</taxon>
        <taxon>Mytilus</taxon>
    </lineage>
</organism>
<name>A0A8S3QPR9_MYTED</name>
<reference evidence="1" key="1">
    <citation type="submission" date="2021-03" db="EMBL/GenBank/DDBJ databases">
        <authorList>
            <person name="Bekaert M."/>
        </authorList>
    </citation>
    <scope>NUCLEOTIDE SEQUENCE</scope>
</reference>